<evidence type="ECO:0000313" key="2">
    <source>
        <dbReference type="Proteomes" id="UP000053424"/>
    </source>
</evidence>
<proteinExistence type="predicted"/>
<dbReference type="STRING" id="686832.A0A0C3C1E2"/>
<evidence type="ECO:0000313" key="1">
    <source>
        <dbReference type="EMBL" id="KIM37516.1"/>
    </source>
</evidence>
<accession>A0A0C3C1E2</accession>
<sequence>MVVTHVCRHWRTTALSTPTLWRNFYANVTADAHDNWNDEIPILLMDRSFPAPLRFSCTFDALSPEPYMDEPHELYDSVRSNICRMESFHILSCPFIDEIVFEMLDRPLPRLSSLQLRVPTQHEVIRDFETGIIRSEADEDKINLPSLFAGEPSNVQRLSLWAYTRWANSTFPNLTHLSLHEQLETPTLDGFLDMLEALPHLEVLHLERAGPEIPEQTSILPNRRISLPNLREARFLVFDPIPMNFQPRILECFTVPSFVEIVFSLPQSDEDDLRRLLPCFPCCDSVTDIQFIHSYEDIKPFAAVKLHSKTQLVIQTMAFAITPHLRTLGAQFPNLTHLFFQGTLGELPVQYPGQFRNFHKLTTITIGGLFEFHHVPDLIRTLQDQSSGDVPCPHLSRLTIYADDLRPNHYVDPLPKRLAEELLNNPFKVVNRNPHKDFEIHLIPEENEAAPLDIRWTRR</sequence>
<dbReference type="SUPFAM" id="SSF52047">
    <property type="entry name" value="RNI-like"/>
    <property type="match status" value="1"/>
</dbReference>
<gene>
    <name evidence="1" type="ORF">M413DRAFT_256774</name>
</gene>
<dbReference type="AlphaFoldDB" id="A0A0C3C1E2"/>
<dbReference type="Gene3D" id="3.80.10.10">
    <property type="entry name" value="Ribonuclease Inhibitor"/>
    <property type="match status" value="1"/>
</dbReference>
<name>A0A0C3C1E2_HEBCY</name>
<reference evidence="1 2" key="1">
    <citation type="submission" date="2014-04" db="EMBL/GenBank/DDBJ databases">
        <authorList>
            <consortium name="DOE Joint Genome Institute"/>
            <person name="Kuo A."/>
            <person name="Gay G."/>
            <person name="Dore J."/>
            <person name="Kohler A."/>
            <person name="Nagy L.G."/>
            <person name="Floudas D."/>
            <person name="Copeland A."/>
            <person name="Barry K.W."/>
            <person name="Cichocki N."/>
            <person name="Veneault-Fourrey C."/>
            <person name="LaButti K."/>
            <person name="Lindquist E.A."/>
            <person name="Lipzen A."/>
            <person name="Lundell T."/>
            <person name="Morin E."/>
            <person name="Murat C."/>
            <person name="Sun H."/>
            <person name="Tunlid A."/>
            <person name="Henrissat B."/>
            <person name="Grigoriev I.V."/>
            <person name="Hibbett D.S."/>
            <person name="Martin F."/>
            <person name="Nordberg H.P."/>
            <person name="Cantor M.N."/>
            <person name="Hua S.X."/>
        </authorList>
    </citation>
    <scope>NUCLEOTIDE SEQUENCE [LARGE SCALE GENOMIC DNA]</scope>
    <source>
        <strain evidence="2">h7</strain>
    </source>
</reference>
<protein>
    <recommendedName>
        <fullName evidence="3">F-box domain-containing protein</fullName>
    </recommendedName>
</protein>
<organism evidence="1 2">
    <name type="scientific">Hebeloma cylindrosporum</name>
    <dbReference type="NCBI Taxonomy" id="76867"/>
    <lineage>
        <taxon>Eukaryota</taxon>
        <taxon>Fungi</taxon>
        <taxon>Dikarya</taxon>
        <taxon>Basidiomycota</taxon>
        <taxon>Agaricomycotina</taxon>
        <taxon>Agaricomycetes</taxon>
        <taxon>Agaricomycetidae</taxon>
        <taxon>Agaricales</taxon>
        <taxon>Agaricineae</taxon>
        <taxon>Hymenogastraceae</taxon>
        <taxon>Hebeloma</taxon>
    </lineage>
</organism>
<evidence type="ECO:0008006" key="3">
    <source>
        <dbReference type="Google" id="ProtNLM"/>
    </source>
</evidence>
<dbReference type="Proteomes" id="UP000053424">
    <property type="component" value="Unassembled WGS sequence"/>
</dbReference>
<keyword evidence="2" id="KW-1185">Reference proteome</keyword>
<dbReference type="InterPro" id="IPR032675">
    <property type="entry name" value="LRR_dom_sf"/>
</dbReference>
<dbReference type="EMBL" id="KN831796">
    <property type="protein sequence ID" value="KIM37516.1"/>
    <property type="molecule type" value="Genomic_DNA"/>
</dbReference>
<reference evidence="2" key="2">
    <citation type="submission" date="2015-01" db="EMBL/GenBank/DDBJ databases">
        <title>Evolutionary Origins and Diversification of the Mycorrhizal Mutualists.</title>
        <authorList>
            <consortium name="DOE Joint Genome Institute"/>
            <consortium name="Mycorrhizal Genomics Consortium"/>
            <person name="Kohler A."/>
            <person name="Kuo A."/>
            <person name="Nagy L.G."/>
            <person name="Floudas D."/>
            <person name="Copeland A."/>
            <person name="Barry K.W."/>
            <person name="Cichocki N."/>
            <person name="Veneault-Fourrey C."/>
            <person name="LaButti K."/>
            <person name="Lindquist E.A."/>
            <person name="Lipzen A."/>
            <person name="Lundell T."/>
            <person name="Morin E."/>
            <person name="Murat C."/>
            <person name="Riley R."/>
            <person name="Ohm R."/>
            <person name="Sun H."/>
            <person name="Tunlid A."/>
            <person name="Henrissat B."/>
            <person name="Grigoriev I.V."/>
            <person name="Hibbett D.S."/>
            <person name="Martin F."/>
        </authorList>
    </citation>
    <scope>NUCLEOTIDE SEQUENCE [LARGE SCALE GENOMIC DNA]</scope>
    <source>
        <strain evidence="2">h7</strain>
    </source>
</reference>
<dbReference type="OrthoDB" id="3046363at2759"/>
<dbReference type="HOGENOM" id="CLU_039538_0_0_1"/>